<dbReference type="InterPro" id="IPR040079">
    <property type="entry name" value="Glutathione_S-Trfase"/>
</dbReference>
<dbReference type="CDD" id="cd03193">
    <property type="entry name" value="GST_C_Metaxin"/>
    <property type="match status" value="1"/>
</dbReference>
<feature type="domain" description="Metaxin glutathione S-transferase" evidence="1">
    <location>
        <begin position="164"/>
        <end position="226"/>
    </location>
</feature>
<evidence type="ECO:0000259" key="1">
    <source>
        <dbReference type="Pfam" id="PF17171"/>
    </source>
</evidence>
<evidence type="ECO:0000313" key="4">
    <source>
        <dbReference type="Proteomes" id="UP000185766"/>
    </source>
</evidence>
<proteinExistence type="predicted"/>
<dbReference type="GO" id="GO:0005737">
    <property type="term" value="C:cytoplasm"/>
    <property type="evidence" value="ECO:0007669"/>
    <property type="project" value="TreeGrafter"/>
</dbReference>
<dbReference type="SUPFAM" id="SSF47616">
    <property type="entry name" value="GST C-terminal domain-like"/>
    <property type="match status" value="1"/>
</dbReference>
<dbReference type="GO" id="GO:0016740">
    <property type="term" value="F:transferase activity"/>
    <property type="evidence" value="ECO:0007669"/>
    <property type="project" value="UniProtKB-KW"/>
</dbReference>
<dbReference type="SUPFAM" id="SSF52833">
    <property type="entry name" value="Thioredoxin-like"/>
    <property type="match status" value="1"/>
</dbReference>
<keyword evidence="4" id="KW-1185">Reference proteome</keyword>
<sequence>MITLYQFPAAFGLPNPSAFCLKLETFLRLAGLPYQVKDLTDPRKAPKAKLPMIDLDGERLCDSAHIQARLTSQFKLELDAQRSPQQRGQDVALTRLLDEHFYWLVVYFRWLDDDAWPRLCPQFFGHLPAPLKWLVPKVARAQVRRDLQGQGLGRHSPAELLAFARSDLQACADLLGEQAFFGGQAPSSVDACAYGHLANALTSSFKTPLDALGSEFPTLTAYCQRMQARLWP</sequence>
<organism evidence="3 4">
    <name type="scientific">Atopomonas hussainii</name>
    <dbReference type="NCBI Taxonomy" id="1429083"/>
    <lineage>
        <taxon>Bacteria</taxon>
        <taxon>Pseudomonadati</taxon>
        <taxon>Pseudomonadota</taxon>
        <taxon>Gammaproteobacteria</taxon>
        <taxon>Pseudomonadales</taxon>
        <taxon>Pseudomonadaceae</taxon>
        <taxon>Atopomonas</taxon>
    </lineage>
</organism>
<reference evidence="3 4" key="1">
    <citation type="submission" date="2016-10" db="EMBL/GenBank/DDBJ databases">
        <authorList>
            <person name="de Groot N.N."/>
        </authorList>
    </citation>
    <scope>NUCLEOTIDE SEQUENCE [LARGE SCALE GENOMIC DNA]</scope>
    <source>
        <strain evidence="3 4">JCM 19513</strain>
    </source>
</reference>
<dbReference type="SFLD" id="SFLDG01200">
    <property type="entry name" value="SUF1.1"/>
    <property type="match status" value="1"/>
</dbReference>
<evidence type="ECO:0000313" key="3">
    <source>
        <dbReference type="EMBL" id="SEL72027.1"/>
    </source>
</evidence>
<name>A0A1H7SKR8_9GAMM</name>
<dbReference type="AlphaFoldDB" id="A0A1H7SKR8"/>
<dbReference type="Pfam" id="PF17172">
    <property type="entry name" value="GST_N_4"/>
    <property type="match status" value="1"/>
</dbReference>
<dbReference type="Proteomes" id="UP000185766">
    <property type="component" value="Unassembled WGS sequence"/>
</dbReference>
<gene>
    <name evidence="3" type="ORF">SAMN05216214_11915</name>
</gene>
<dbReference type="EMBL" id="FOAS01000019">
    <property type="protein sequence ID" value="SEL72027.1"/>
    <property type="molecule type" value="Genomic_DNA"/>
</dbReference>
<protein>
    <submittedName>
        <fullName evidence="3">Glutathione S-transferase</fullName>
    </submittedName>
</protein>
<dbReference type="SFLD" id="SFLDG01180">
    <property type="entry name" value="SUF1"/>
    <property type="match status" value="1"/>
</dbReference>
<dbReference type="SFLD" id="SFLDS00019">
    <property type="entry name" value="Glutathione_Transferase_(cytos"/>
    <property type="match status" value="1"/>
</dbReference>
<dbReference type="InterPro" id="IPR033468">
    <property type="entry name" value="Metaxin_GST"/>
</dbReference>
<dbReference type="RefSeq" id="WP_071872031.1">
    <property type="nucleotide sequence ID" value="NZ_FOAS01000019.1"/>
</dbReference>
<evidence type="ECO:0000259" key="2">
    <source>
        <dbReference type="Pfam" id="PF17172"/>
    </source>
</evidence>
<dbReference type="InterPro" id="IPR036282">
    <property type="entry name" value="Glutathione-S-Trfase_C_sf"/>
</dbReference>
<accession>A0A1H7SKR8</accession>
<dbReference type="InterPro" id="IPR036249">
    <property type="entry name" value="Thioredoxin-like_sf"/>
</dbReference>
<dbReference type="PANTHER" id="PTHR12289">
    <property type="entry name" value="METAXIN RELATED"/>
    <property type="match status" value="1"/>
</dbReference>
<feature type="domain" description="Thioredoxin-like fold" evidence="2">
    <location>
        <begin position="18"/>
        <end position="114"/>
    </location>
</feature>
<keyword evidence="3" id="KW-0808">Transferase</keyword>
<dbReference type="STRING" id="1429083.GCA_001885685_02825"/>
<dbReference type="PANTHER" id="PTHR12289:SF41">
    <property type="entry name" value="FAILED AXON CONNECTIONS-RELATED"/>
    <property type="match status" value="1"/>
</dbReference>
<dbReference type="InterPro" id="IPR026928">
    <property type="entry name" value="FAX/IsoI-like"/>
</dbReference>
<dbReference type="CDD" id="cd03080">
    <property type="entry name" value="GST_N_Metaxin_like"/>
    <property type="match status" value="1"/>
</dbReference>
<dbReference type="OrthoDB" id="9810080at2"/>
<dbReference type="InterPro" id="IPR050931">
    <property type="entry name" value="Mito_Protein_Transport_Metaxin"/>
</dbReference>
<dbReference type="Pfam" id="PF17171">
    <property type="entry name" value="GST_C_6"/>
    <property type="match status" value="1"/>
</dbReference>
<dbReference type="Gene3D" id="1.20.1050.10">
    <property type="match status" value="1"/>
</dbReference>
<dbReference type="Gene3D" id="3.40.30.10">
    <property type="entry name" value="Glutaredoxin"/>
    <property type="match status" value="1"/>
</dbReference>
<dbReference type="InterPro" id="IPR012336">
    <property type="entry name" value="Thioredoxin-like_fold"/>
</dbReference>